<reference evidence="1 2" key="1">
    <citation type="journal article" date="2019" name="Int. J. Syst. Evol. Microbiol.">
        <title>The Global Catalogue of Microorganisms (GCM) 10K type strain sequencing project: providing services to taxonomists for standard genome sequencing and annotation.</title>
        <authorList>
            <consortium name="The Broad Institute Genomics Platform"/>
            <consortium name="The Broad Institute Genome Sequencing Center for Infectious Disease"/>
            <person name="Wu L."/>
            <person name="Ma J."/>
        </authorList>
    </citation>
    <scope>NUCLEOTIDE SEQUENCE [LARGE SCALE GENOMIC DNA]</scope>
    <source>
        <strain evidence="1 2">PSR21</strain>
    </source>
</reference>
<sequence length="94" mass="10744">MNTYMALVDVRDTVQNVQELASVWGEIRNEIHDLDGTLTDAYAVLGEHDYLLLFEAPDHDRALQISLVVERRGLDMQTMELIPVDRFGELVDDI</sequence>
<dbReference type="AlphaFoldDB" id="A0ABD6AA03"/>
<accession>A0ABD6AA03</accession>
<dbReference type="EMBL" id="JBHTBF010000002">
    <property type="protein sequence ID" value="MFC7317021.1"/>
    <property type="molecule type" value="Genomic_DNA"/>
</dbReference>
<organism evidence="1 2">
    <name type="scientific">Halomarina halobia</name>
    <dbReference type="NCBI Taxonomy" id="3033386"/>
    <lineage>
        <taxon>Archaea</taxon>
        <taxon>Methanobacteriati</taxon>
        <taxon>Methanobacteriota</taxon>
        <taxon>Stenosarchaea group</taxon>
        <taxon>Halobacteria</taxon>
        <taxon>Halobacteriales</taxon>
        <taxon>Natronomonadaceae</taxon>
        <taxon>Halomarina</taxon>
    </lineage>
</organism>
<dbReference type="Proteomes" id="UP001596547">
    <property type="component" value="Unassembled WGS sequence"/>
</dbReference>
<proteinExistence type="predicted"/>
<dbReference type="InterPro" id="IPR014845">
    <property type="entry name" value="GYD/TTHA1554"/>
</dbReference>
<name>A0ABD6AA03_9EURY</name>
<comment type="caution">
    <text evidence="1">The sequence shown here is derived from an EMBL/GenBank/DDBJ whole genome shotgun (WGS) entry which is preliminary data.</text>
</comment>
<keyword evidence="2" id="KW-1185">Reference proteome</keyword>
<dbReference type="GeneID" id="79316326"/>
<gene>
    <name evidence="1" type="ORF">ACFQPE_09460</name>
</gene>
<dbReference type="Pfam" id="PF08734">
    <property type="entry name" value="GYD"/>
    <property type="match status" value="1"/>
</dbReference>
<protein>
    <submittedName>
        <fullName evidence="1">GYD domain-containing protein</fullName>
    </submittedName>
</protein>
<evidence type="ECO:0000313" key="1">
    <source>
        <dbReference type="EMBL" id="MFC7317021.1"/>
    </source>
</evidence>
<dbReference type="RefSeq" id="WP_276303719.1">
    <property type="nucleotide sequence ID" value="NZ_CP119992.1"/>
</dbReference>
<evidence type="ECO:0000313" key="2">
    <source>
        <dbReference type="Proteomes" id="UP001596547"/>
    </source>
</evidence>